<feature type="domain" description="GGDEF" evidence="9">
    <location>
        <begin position="289"/>
        <end position="417"/>
    </location>
</feature>
<dbReference type="GO" id="GO:0016301">
    <property type="term" value="F:kinase activity"/>
    <property type="evidence" value="ECO:0007669"/>
    <property type="project" value="UniProtKB-KW"/>
</dbReference>
<dbReference type="Pfam" id="PF13426">
    <property type="entry name" value="PAS_9"/>
    <property type="match status" value="1"/>
</dbReference>
<dbReference type="FunFam" id="3.30.450.20:FF:000060">
    <property type="entry name" value="Sensor protein FixL"/>
    <property type="match status" value="1"/>
</dbReference>
<dbReference type="PANTHER" id="PTHR33121">
    <property type="entry name" value="CYCLIC DI-GMP PHOSPHODIESTERASE PDEF"/>
    <property type="match status" value="1"/>
</dbReference>
<dbReference type="Proteomes" id="UP001139095">
    <property type="component" value="Unassembled WGS sequence"/>
</dbReference>
<protein>
    <recommendedName>
        <fullName evidence="6">Sensor protein FixL</fullName>
    </recommendedName>
</protein>
<evidence type="ECO:0000313" key="10">
    <source>
        <dbReference type="EMBL" id="MCB5163078.1"/>
    </source>
</evidence>
<proteinExistence type="predicted"/>
<dbReference type="CDD" id="cd01948">
    <property type="entry name" value="EAL"/>
    <property type="match status" value="1"/>
</dbReference>
<dbReference type="InterPro" id="IPR029787">
    <property type="entry name" value="Nucleotide_cyclase"/>
</dbReference>
<dbReference type="AlphaFoldDB" id="A0A9X1LFM3"/>
<sequence length="682" mass="76416">MDIHQESPLYKALFEAAADGIIIINSRGIIESFSPSAEALFGYSESEVVGHNVSVLMPKKEALHHDSYLSHYMETGKNAIIGKGREVTALKKNGDAFQMHLSVGRANVDSGDASNETVFFVGICHDLSQYLSVVKQLERVDTRYRSVFDSEGVFIVRLTLSGDIILANNVFSQQFLDGQVAGGQFLDCVAESSAAETNLLFSLSENGLSNELKVSLMMVHDHVCTEVEWWFKRVKDNAGDHIQGVGIDVSEKVDATNQAFLLKNFDSVTQLPLPDYVQTLFDHRRADVCFVVFELTDFDRIRVLNGELLADKMLAEIARLLTEQIHFLHCSRLQASRFLLLIELNATLTLSEQIERKADHIQAELRNTIGDINSDIRVGTTCFTGKDDHFPDAIERALMALEFSRQQGDFLSSYNDSIHQAATRKKGIQKILIEAIRDVKIDVFFQPKIDLKSRRIVGYEALMRWFTKEYDYISPPEIIETAQELNLLFELDTCVIQKALHVIKSNPTLFTAQTPVAVNISARNFGSKRIVDNLIHCIEEHGIDPKSIEVEVTEDALLTIGDQVQMNAKALRAAGIKICLDDFGTGYSALSYLGKLLLDNLKIDRSFVIESKNKSGRLMLEAIVSIAKSYHLTVTAEGIETPEQQDFLASIGCEYAQGYYYSKAIPAEALPQWIEHYYQGME</sequence>
<dbReference type="InterPro" id="IPR035919">
    <property type="entry name" value="EAL_sf"/>
</dbReference>
<dbReference type="Pfam" id="PF00990">
    <property type="entry name" value="GGDEF"/>
    <property type="match status" value="1"/>
</dbReference>
<dbReference type="GO" id="GO:0071111">
    <property type="term" value="F:cyclic-guanylate-specific phosphodiesterase activity"/>
    <property type="evidence" value="ECO:0007669"/>
    <property type="project" value="InterPro"/>
</dbReference>
<dbReference type="Pfam" id="PF00563">
    <property type="entry name" value="EAL"/>
    <property type="match status" value="1"/>
</dbReference>
<keyword evidence="3" id="KW-0418">Kinase</keyword>
<dbReference type="InterPro" id="IPR035965">
    <property type="entry name" value="PAS-like_dom_sf"/>
</dbReference>
<dbReference type="Gene3D" id="3.20.20.450">
    <property type="entry name" value="EAL domain"/>
    <property type="match status" value="1"/>
</dbReference>
<dbReference type="InterPro" id="IPR001633">
    <property type="entry name" value="EAL_dom"/>
</dbReference>
<dbReference type="SUPFAM" id="SSF55073">
    <property type="entry name" value="Nucleotide cyclase"/>
    <property type="match status" value="1"/>
</dbReference>
<keyword evidence="2" id="KW-0547">Nucleotide-binding</keyword>
<evidence type="ECO:0000259" key="9">
    <source>
        <dbReference type="PROSITE" id="PS50887"/>
    </source>
</evidence>
<comment type="caution">
    <text evidence="10">The sequence shown here is derived from an EMBL/GenBank/DDBJ whole genome shotgun (WGS) entry which is preliminary data.</text>
</comment>
<feature type="domain" description="PAS" evidence="7">
    <location>
        <begin position="6"/>
        <end position="76"/>
    </location>
</feature>
<dbReference type="RefSeq" id="WP_226755420.1">
    <property type="nucleotide sequence ID" value="NZ_JAJATW010000035.1"/>
</dbReference>
<evidence type="ECO:0000256" key="1">
    <source>
        <dbReference type="ARBA" id="ARBA00022679"/>
    </source>
</evidence>
<organism evidence="10 11">
    <name type="scientific">Marinomonas algarum</name>
    <dbReference type="NCBI Taxonomy" id="2883105"/>
    <lineage>
        <taxon>Bacteria</taxon>
        <taxon>Pseudomonadati</taxon>
        <taxon>Pseudomonadota</taxon>
        <taxon>Gammaproteobacteria</taxon>
        <taxon>Oceanospirillales</taxon>
        <taxon>Oceanospirillaceae</taxon>
        <taxon>Marinomonas</taxon>
    </lineage>
</organism>
<dbReference type="PROSITE" id="PS50883">
    <property type="entry name" value="EAL"/>
    <property type="match status" value="1"/>
</dbReference>
<keyword evidence="4" id="KW-0067">ATP-binding</keyword>
<dbReference type="SMART" id="SM00091">
    <property type="entry name" value="PAS"/>
    <property type="match status" value="2"/>
</dbReference>
<dbReference type="InterPro" id="IPR000160">
    <property type="entry name" value="GGDEF_dom"/>
</dbReference>
<dbReference type="SUPFAM" id="SSF141868">
    <property type="entry name" value="EAL domain-like"/>
    <property type="match status" value="1"/>
</dbReference>
<dbReference type="Gene3D" id="3.30.450.20">
    <property type="entry name" value="PAS domain"/>
    <property type="match status" value="1"/>
</dbReference>
<dbReference type="InterPro" id="IPR050706">
    <property type="entry name" value="Cyclic-di-GMP_PDE-like"/>
</dbReference>
<evidence type="ECO:0000259" key="7">
    <source>
        <dbReference type="PROSITE" id="PS50112"/>
    </source>
</evidence>
<evidence type="ECO:0000259" key="8">
    <source>
        <dbReference type="PROSITE" id="PS50883"/>
    </source>
</evidence>
<dbReference type="PROSITE" id="PS50887">
    <property type="entry name" value="GGDEF"/>
    <property type="match status" value="1"/>
</dbReference>
<dbReference type="GO" id="GO:0005524">
    <property type="term" value="F:ATP binding"/>
    <property type="evidence" value="ECO:0007669"/>
    <property type="project" value="UniProtKB-KW"/>
</dbReference>
<comment type="function">
    <text evidence="5">Putative oxygen sensor; modulates the activity of FixJ, a transcriptional activator of nitrogen fixation fixK gene. FixL probably acts as a kinase that phosphorylates FixJ.</text>
</comment>
<keyword evidence="1" id="KW-0808">Transferase</keyword>
<reference evidence="10" key="1">
    <citation type="submission" date="2021-10" db="EMBL/GenBank/DDBJ databases">
        <title>Marinomonas pontica sp. nov., isolated from the Black Sea.</title>
        <authorList>
            <person name="Zhao L.-H."/>
            <person name="Xue J.-H."/>
        </authorList>
    </citation>
    <scope>NUCLEOTIDE SEQUENCE</scope>
    <source>
        <strain evidence="10">E8</strain>
    </source>
</reference>
<evidence type="ECO:0000256" key="5">
    <source>
        <dbReference type="ARBA" id="ARBA00059827"/>
    </source>
</evidence>
<keyword evidence="11" id="KW-1185">Reference proteome</keyword>
<dbReference type="PANTHER" id="PTHR33121:SF70">
    <property type="entry name" value="SIGNALING PROTEIN YKOW"/>
    <property type="match status" value="1"/>
</dbReference>
<dbReference type="SUPFAM" id="SSF55785">
    <property type="entry name" value="PYP-like sensor domain (PAS domain)"/>
    <property type="match status" value="1"/>
</dbReference>
<accession>A0A9X1LFM3</accession>
<feature type="domain" description="EAL" evidence="8">
    <location>
        <begin position="425"/>
        <end position="678"/>
    </location>
</feature>
<dbReference type="PROSITE" id="PS50112">
    <property type="entry name" value="PAS"/>
    <property type="match status" value="1"/>
</dbReference>
<evidence type="ECO:0000256" key="3">
    <source>
        <dbReference type="ARBA" id="ARBA00022777"/>
    </source>
</evidence>
<gene>
    <name evidence="10" type="ORF">LG368_14460</name>
</gene>
<evidence type="ECO:0000256" key="2">
    <source>
        <dbReference type="ARBA" id="ARBA00022741"/>
    </source>
</evidence>
<evidence type="ECO:0000313" key="11">
    <source>
        <dbReference type="Proteomes" id="UP001139095"/>
    </source>
</evidence>
<dbReference type="InterPro" id="IPR000014">
    <property type="entry name" value="PAS"/>
</dbReference>
<dbReference type="CDD" id="cd00130">
    <property type="entry name" value="PAS"/>
    <property type="match status" value="1"/>
</dbReference>
<evidence type="ECO:0000256" key="6">
    <source>
        <dbReference type="ARBA" id="ARBA00070616"/>
    </source>
</evidence>
<dbReference type="EMBL" id="JAJATW010000035">
    <property type="protein sequence ID" value="MCB5163078.1"/>
    <property type="molecule type" value="Genomic_DNA"/>
</dbReference>
<dbReference type="InterPro" id="IPR043128">
    <property type="entry name" value="Rev_trsase/Diguanyl_cyclase"/>
</dbReference>
<dbReference type="Gene3D" id="3.30.70.270">
    <property type="match status" value="1"/>
</dbReference>
<dbReference type="SMART" id="SM00052">
    <property type="entry name" value="EAL"/>
    <property type="match status" value="1"/>
</dbReference>
<dbReference type="NCBIfam" id="TIGR00229">
    <property type="entry name" value="sensory_box"/>
    <property type="match status" value="1"/>
</dbReference>
<name>A0A9X1LFM3_9GAMM</name>
<evidence type="ECO:0000256" key="4">
    <source>
        <dbReference type="ARBA" id="ARBA00022840"/>
    </source>
</evidence>